<dbReference type="InterPro" id="IPR035919">
    <property type="entry name" value="EAL_sf"/>
</dbReference>
<dbReference type="PANTHER" id="PTHR33121:SF70">
    <property type="entry name" value="SIGNALING PROTEIN YKOW"/>
    <property type="match status" value="1"/>
</dbReference>
<dbReference type="SUPFAM" id="SSF141868">
    <property type="entry name" value="EAL domain-like"/>
    <property type="match status" value="1"/>
</dbReference>
<protein>
    <submittedName>
        <fullName evidence="2">EAL domain-containing protein</fullName>
    </submittedName>
</protein>
<sequence length="223" mass="25638">MENLQVAKYRLFCQGCYDKQRDLVVGYELLLREQAVGQWRVPADFSILTPQLFADLVTEAMLHLPTQTKVMVNLDHDQFIDRPMLQALIAVQQRFPQHKLIVELTERDNGVLISETDLVNAARYLTSNGLQLSLDDVGSGKNQLIYLNPLLPFAFELKFALQNFATVAQRSDEQLVFWQRLVLAEAKDFVLEGIETNADLTLADNLAVNLRQGYYYDRPHQFY</sequence>
<dbReference type="Proteomes" id="UP001625389">
    <property type="component" value="Unassembled WGS sequence"/>
</dbReference>
<dbReference type="PANTHER" id="PTHR33121">
    <property type="entry name" value="CYCLIC DI-GMP PHOSPHODIESTERASE PDEF"/>
    <property type="match status" value="1"/>
</dbReference>
<dbReference type="Pfam" id="PF00563">
    <property type="entry name" value="EAL"/>
    <property type="match status" value="1"/>
</dbReference>
<evidence type="ECO:0000313" key="3">
    <source>
        <dbReference type="Proteomes" id="UP001625389"/>
    </source>
</evidence>
<keyword evidence="3" id="KW-1185">Reference proteome</keyword>
<dbReference type="RefSeq" id="WP_225417917.1">
    <property type="nucleotide sequence ID" value="NZ_JBGQPK010000042.1"/>
</dbReference>
<feature type="domain" description="EAL" evidence="1">
    <location>
        <begin position="1"/>
        <end position="223"/>
    </location>
</feature>
<comment type="caution">
    <text evidence="2">The sequence shown here is derived from an EMBL/GenBank/DDBJ whole genome shotgun (WGS) entry which is preliminary data.</text>
</comment>
<gene>
    <name evidence="2" type="ORF">ACEN34_09440</name>
</gene>
<evidence type="ECO:0000313" key="2">
    <source>
        <dbReference type="EMBL" id="MFL2029839.1"/>
    </source>
</evidence>
<dbReference type="PROSITE" id="PS50883">
    <property type="entry name" value="EAL"/>
    <property type="match status" value="1"/>
</dbReference>
<proteinExistence type="predicted"/>
<reference evidence="2 3" key="1">
    <citation type="submission" date="2024-08" db="EMBL/GenBank/DDBJ databases">
        <authorList>
            <person name="Arias E."/>
        </authorList>
    </citation>
    <scope>NUCLEOTIDE SEQUENCE [LARGE SCALE GENOMIC DNA]</scope>
    <source>
        <strain evidence="2 3">FAM 25317</strain>
    </source>
</reference>
<dbReference type="EMBL" id="JBGQPK010000042">
    <property type="protein sequence ID" value="MFL2029839.1"/>
    <property type="molecule type" value="Genomic_DNA"/>
</dbReference>
<accession>A0ABW8UIX2</accession>
<dbReference type="Gene3D" id="3.20.20.450">
    <property type="entry name" value="EAL domain"/>
    <property type="match status" value="1"/>
</dbReference>
<organism evidence="2 3">
    <name type="scientific">Loigolactobacillus zhaoyuanensis</name>
    <dbReference type="NCBI Taxonomy" id="2486017"/>
    <lineage>
        <taxon>Bacteria</taxon>
        <taxon>Bacillati</taxon>
        <taxon>Bacillota</taxon>
        <taxon>Bacilli</taxon>
        <taxon>Lactobacillales</taxon>
        <taxon>Lactobacillaceae</taxon>
        <taxon>Loigolactobacillus</taxon>
    </lineage>
</organism>
<dbReference type="SMART" id="SM00052">
    <property type="entry name" value="EAL"/>
    <property type="match status" value="1"/>
</dbReference>
<dbReference type="InterPro" id="IPR050706">
    <property type="entry name" value="Cyclic-di-GMP_PDE-like"/>
</dbReference>
<dbReference type="InterPro" id="IPR001633">
    <property type="entry name" value="EAL_dom"/>
</dbReference>
<evidence type="ECO:0000259" key="1">
    <source>
        <dbReference type="PROSITE" id="PS50883"/>
    </source>
</evidence>
<name>A0ABW8UIX2_9LACO</name>